<evidence type="ECO:0000256" key="7">
    <source>
        <dbReference type="ARBA" id="ARBA00022777"/>
    </source>
</evidence>
<dbReference type="InterPro" id="IPR003594">
    <property type="entry name" value="HATPase_dom"/>
</dbReference>
<evidence type="ECO:0000256" key="3">
    <source>
        <dbReference type="ARBA" id="ARBA00012438"/>
    </source>
</evidence>
<dbReference type="InterPro" id="IPR003661">
    <property type="entry name" value="HisK_dim/P_dom"/>
</dbReference>
<dbReference type="GO" id="GO:0005886">
    <property type="term" value="C:plasma membrane"/>
    <property type="evidence" value="ECO:0007669"/>
    <property type="project" value="TreeGrafter"/>
</dbReference>
<dbReference type="PATRIC" id="fig|1538.10.peg.338"/>
<comment type="caution">
    <text evidence="14">The sequence shown here is derived from an EMBL/GenBank/DDBJ whole genome shotgun (WGS) entry which is preliminary data.</text>
</comment>
<dbReference type="SUPFAM" id="SSF55874">
    <property type="entry name" value="ATPase domain of HSP90 chaperone/DNA topoisomerase II/histidine kinase"/>
    <property type="match status" value="1"/>
</dbReference>
<dbReference type="InterPro" id="IPR036097">
    <property type="entry name" value="HisK_dim/P_sf"/>
</dbReference>
<keyword evidence="5 14" id="KW-0808">Transferase</keyword>
<reference evidence="14 15" key="1">
    <citation type="journal article" date="2015" name="Biotechnol. Bioeng.">
        <title>Genome sequence and phenotypic characterization of Caulobacter segnis.</title>
        <authorList>
            <person name="Patel S."/>
            <person name="Fletcher B."/>
            <person name="Scott D.C."/>
            <person name="Ely B."/>
        </authorList>
    </citation>
    <scope>NUCLEOTIDE SEQUENCE [LARGE SCALE GENOMIC DNA]</scope>
    <source>
        <strain evidence="14 15">ERI-2</strain>
    </source>
</reference>
<evidence type="ECO:0000313" key="15">
    <source>
        <dbReference type="Proteomes" id="UP000077407"/>
    </source>
</evidence>
<protein>
    <recommendedName>
        <fullName evidence="3">histidine kinase</fullName>
        <ecNumber evidence="3">2.7.13.3</ecNumber>
    </recommendedName>
</protein>
<keyword evidence="10 11" id="KW-0472">Membrane</keyword>
<dbReference type="SUPFAM" id="SSF47384">
    <property type="entry name" value="Homodimeric domain of signal transducing histidine kinase"/>
    <property type="match status" value="1"/>
</dbReference>
<keyword evidence="6 11" id="KW-0812">Transmembrane</keyword>
<dbReference type="Pfam" id="PF00512">
    <property type="entry name" value="HisKA"/>
    <property type="match status" value="1"/>
</dbReference>
<dbReference type="InterPro" id="IPR005467">
    <property type="entry name" value="His_kinase_dom"/>
</dbReference>
<gene>
    <name evidence="14" type="primary">yycG_3</name>
    <name evidence="14" type="ORF">WY13_01430</name>
</gene>
<dbReference type="SUPFAM" id="SSF158472">
    <property type="entry name" value="HAMP domain-like"/>
    <property type="match status" value="1"/>
</dbReference>
<evidence type="ECO:0000256" key="5">
    <source>
        <dbReference type="ARBA" id="ARBA00022679"/>
    </source>
</evidence>
<feature type="domain" description="Histidine kinase" evidence="12">
    <location>
        <begin position="262"/>
        <end position="477"/>
    </location>
</feature>
<dbReference type="PROSITE" id="PS50109">
    <property type="entry name" value="HIS_KIN"/>
    <property type="match status" value="1"/>
</dbReference>
<dbReference type="GO" id="GO:0000155">
    <property type="term" value="F:phosphorelay sensor kinase activity"/>
    <property type="evidence" value="ECO:0007669"/>
    <property type="project" value="InterPro"/>
</dbReference>
<dbReference type="CDD" id="cd00082">
    <property type="entry name" value="HisKA"/>
    <property type="match status" value="1"/>
</dbReference>
<dbReference type="CDD" id="cd06225">
    <property type="entry name" value="HAMP"/>
    <property type="match status" value="1"/>
</dbReference>
<keyword evidence="9" id="KW-0902">Two-component regulatory system</keyword>
<dbReference type="Gene3D" id="3.30.565.10">
    <property type="entry name" value="Histidine kinase-like ATPase, C-terminal domain"/>
    <property type="match status" value="1"/>
</dbReference>
<evidence type="ECO:0000256" key="11">
    <source>
        <dbReference type="SAM" id="Phobius"/>
    </source>
</evidence>
<dbReference type="PANTHER" id="PTHR45528:SF8">
    <property type="entry name" value="HISTIDINE KINASE"/>
    <property type="match status" value="1"/>
</dbReference>
<evidence type="ECO:0000256" key="1">
    <source>
        <dbReference type="ARBA" id="ARBA00000085"/>
    </source>
</evidence>
<accession>A0A162L9F5</accession>
<feature type="transmembrane region" description="Helical" evidence="11">
    <location>
        <begin position="179"/>
        <end position="198"/>
    </location>
</feature>
<dbReference type="Gene3D" id="1.10.287.130">
    <property type="match status" value="1"/>
</dbReference>
<proteinExistence type="predicted"/>
<evidence type="ECO:0000259" key="12">
    <source>
        <dbReference type="PROSITE" id="PS50109"/>
    </source>
</evidence>
<feature type="transmembrane region" description="Helical" evidence="11">
    <location>
        <begin position="12"/>
        <end position="37"/>
    </location>
</feature>
<dbReference type="PANTHER" id="PTHR45528">
    <property type="entry name" value="SENSOR HISTIDINE KINASE CPXA"/>
    <property type="match status" value="1"/>
</dbReference>
<dbReference type="SMART" id="SM00387">
    <property type="entry name" value="HATPase_c"/>
    <property type="match status" value="1"/>
</dbReference>
<dbReference type="AlphaFoldDB" id="A0A162L9F5"/>
<evidence type="ECO:0000256" key="6">
    <source>
        <dbReference type="ARBA" id="ARBA00022692"/>
    </source>
</evidence>
<dbReference type="InterPro" id="IPR003660">
    <property type="entry name" value="HAMP_dom"/>
</dbReference>
<dbReference type="Proteomes" id="UP000077407">
    <property type="component" value="Unassembled WGS sequence"/>
</dbReference>
<dbReference type="EMBL" id="LITT01000011">
    <property type="protein sequence ID" value="OAA90526.1"/>
    <property type="molecule type" value="Genomic_DNA"/>
</dbReference>
<dbReference type="Pfam" id="PF02518">
    <property type="entry name" value="HATPase_c"/>
    <property type="match status" value="1"/>
</dbReference>
<evidence type="ECO:0000256" key="4">
    <source>
        <dbReference type="ARBA" id="ARBA00022553"/>
    </source>
</evidence>
<evidence type="ECO:0000256" key="2">
    <source>
        <dbReference type="ARBA" id="ARBA00004141"/>
    </source>
</evidence>
<dbReference type="InterPro" id="IPR004358">
    <property type="entry name" value="Sig_transdc_His_kin-like_C"/>
</dbReference>
<dbReference type="PRINTS" id="PR00344">
    <property type="entry name" value="BCTRLSENSOR"/>
</dbReference>
<dbReference type="InterPro" id="IPR050398">
    <property type="entry name" value="HssS/ArlS-like"/>
</dbReference>
<name>A0A162L9F5_9CLOT</name>
<dbReference type="EC" id="2.7.13.3" evidence="3"/>
<organism evidence="14 15">
    <name type="scientific">Clostridium ljungdahlii</name>
    <dbReference type="NCBI Taxonomy" id="1538"/>
    <lineage>
        <taxon>Bacteria</taxon>
        <taxon>Bacillati</taxon>
        <taxon>Bacillota</taxon>
        <taxon>Clostridia</taxon>
        <taxon>Eubacteriales</taxon>
        <taxon>Clostridiaceae</taxon>
        <taxon>Clostridium</taxon>
    </lineage>
</organism>
<evidence type="ECO:0000256" key="10">
    <source>
        <dbReference type="ARBA" id="ARBA00023136"/>
    </source>
</evidence>
<dbReference type="Gene3D" id="6.10.340.10">
    <property type="match status" value="1"/>
</dbReference>
<keyword evidence="8 11" id="KW-1133">Transmembrane helix</keyword>
<dbReference type="PROSITE" id="PS50885">
    <property type="entry name" value="HAMP"/>
    <property type="match status" value="1"/>
</dbReference>
<evidence type="ECO:0000256" key="9">
    <source>
        <dbReference type="ARBA" id="ARBA00023012"/>
    </source>
</evidence>
<evidence type="ECO:0000256" key="8">
    <source>
        <dbReference type="ARBA" id="ARBA00022989"/>
    </source>
</evidence>
<feature type="domain" description="HAMP" evidence="13">
    <location>
        <begin position="207"/>
        <end position="247"/>
    </location>
</feature>
<comment type="subcellular location">
    <subcellularLocation>
        <location evidence="2">Membrane</location>
        <topology evidence="2">Multi-pass membrane protein</topology>
    </subcellularLocation>
</comment>
<dbReference type="OrthoDB" id="9792991at2"/>
<sequence length="477" mass="54585">MKVKIVGIQTKFFISFIFSLIASFCIFTAVYSTYISFASQKHPYKFQNYNYSLGRLSGISSDVSLNTSGVNFNNNSKYKSVLSKYEAKYSEYKLGFIVTDPQNKILYNSSKLTGNTSLEKTYSDFLEYFNHTTNLTMYHDYIYKIPIKTGNDISILWITASPVNTPHDSIGTLVGDKNILILLFICMLIFFIITHHRMKYINEICCGIKTIANENLNFKIREKGHDELSEICKNINLMADKIKEKIENERKIEASKNMLITNVAHDIRSPLTSIIGFLQIVENNEYKSKEEMQRFINISLKKAETMKKLTDNLFMFTKLNGGDLKLHLSTVCLNELIYQLIDEFSITFENSKLNIVDNICAENIMVTIDINLFVRALNNLMYNALKYSTKPSDVNVSLTQCDKNAVISISNKCNNLNIENVSMLFEKFYRADKSRTNPDEGSGLGLSITKSIIERHNGKIWGNYEEGIITFTILLPD</sequence>
<dbReference type="RefSeq" id="WP_063554965.1">
    <property type="nucleotide sequence ID" value="NZ_LITT01000011.1"/>
</dbReference>
<evidence type="ECO:0000259" key="13">
    <source>
        <dbReference type="PROSITE" id="PS50885"/>
    </source>
</evidence>
<comment type="catalytic activity">
    <reaction evidence="1">
        <text>ATP + protein L-histidine = ADP + protein N-phospho-L-histidine.</text>
        <dbReference type="EC" id="2.7.13.3"/>
    </reaction>
</comment>
<dbReference type="SMART" id="SM00388">
    <property type="entry name" value="HisKA"/>
    <property type="match status" value="1"/>
</dbReference>
<evidence type="ECO:0000313" key="14">
    <source>
        <dbReference type="EMBL" id="OAA90526.1"/>
    </source>
</evidence>
<keyword evidence="7 14" id="KW-0418">Kinase</keyword>
<dbReference type="InterPro" id="IPR036890">
    <property type="entry name" value="HATPase_C_sf"/>
</dbReference>
<keyword evidence="4" id="KW-0597">Phosphoprotein</keyword>
<dbReference type="FunFam" id="3.30.565.10:FF:000006">
    <property type="entry name" value="Sensor histidine kinase WalK"/>
    <property type="match status" value="1"/>
</dbReference>